<feature type="transmembrane region" description="Helical" evidence="1">
    <location>
        <begin position="45"/>
        <end position="65"/>
    </location>
</feature>
<keyword evidence="1" id="KW-0812">Transmembrane</keyword>
<evidence type="ECO:0000313" key="3">
    <source>
        <dbReference type="Proteomes" id="UP000005589"/>
    </source>
</evidence>
<reference evidence="2 3" key="1">
    <citation type="submission" date="2011-03" db="EMBL/GenBank/DDBJ databases">
        <authorList>
            <person name="Muzny D."/>
            <person name="Qin X."/>
            <person name="Deng J."/>
            <person name="Jiang H."/>
            <person name="Liu Y."/>
            <person name="Qu J."/>
            <person name="Song X.-Z."/>
            <person name="Zhang L."/>
            <person name="Thornton R."/>
            <person name="Coyle M."/>
            <person name="Francisco L."/>
            <person name="Jackson L."/>
            <person name="Javaid M."/>
            <person name="Korchina V."/>
            <person name="Kovar C."/>
            <person name="Mata R."/>
            <person name="Mathew T."/>
            <person name="Ngo R."/>
            <person name="Nguyen L."/>
            <person name="Nguyen N."/>
            <person name="Okwuonu G."/>
            <person name="Ongeri F."/>
            <person name="Pham C."/>
            <person name="Simmons D."/>
            <person name="Wilczek-Boney K."/>
            <person name="Hale W."/>
            <person name="Jakkamsetti A."/>
            <person name="Pham P."/>
            <person name="Ruth R."/>
            <person name="San Lucas F."/>
            <person name="Warren J."/>
            <person name="Zhang J."/>
            <person name="Zhao Z."/>
            <person name="Zhou C."/>
            <person name="Zhu D."/>
            <person name="Lee S."/>
            <person name="Bess C."/>
            <person name="Blankenburg K."/>
            <person name="Forbes L."/>
            <person name="Fu Q."/>
            <person name="Gubbala S."/>
            <person name="Hirani K."/>
            <person name="Jayaseelan J.C."/>
            <person name="Lara F."/>
            <person name="Munidasa M."/>
            <person name="Palculict T."/>
            <person name="Patil S."/>
            <person name="Pu L.-L."/>
            <person name="Saada N."/>
            <person name="Tang L."/>
            <person name="Weissenberger G."/>
            <person name="Zhu Y."/>
            <person name="Hemphill L."/>
            <person name="Shang Y."/>
            <person name="Youmans B."/>
            <person name="Ayvaz T."/>
            <person name="Ross M."/>
            <person name="Santibanez J."/>
            <person name="Aqrawi P."/>
            <person name="Gross S."/>
            <person name="Joshi V."/>
            <person name="Fowler G."/>
            <person name="Nazareth L."/>
            <person name="Reid J."/>
            <person name="Worley K."/>
            <person name="Petrosino J."/>
            <person name="Highlander S."/>
            <person name="Gibbs R."/>
        </authorList>
    </citation>
    <scope>NUCLEOTIDE SEQUENCE [LARGE SCALE GENOMIC DNA]</scope>
    <source>
        <strain evidence="2 3">SK355</strain>
    </source>
</reference>
<feature type="transmembrane region" description="Helical" evidence="1">
    <location>
        <begin position="348"/>
        <end position="365"/>
    </location>
</feature>
<keyword evidence="1" id="KW-1133">Transmembrane helix</keyword>
<name>F3UNK4_STRSA</name>
<feature type="transmembrane region" description="Helical" evidence="1">
    <location>
        <begin position="196"/>
        <end position="226"/>
    </location>
</feature>
<dbReference type="PATRIC" id="fig|888816.3.peg.397"/>
<gene>
    <name evidence="2" type="ORF">HMPREF9389_0412</name>
</gene>
<evidence type="ECO:0000256" key="1">
    <source>
        <dbReference type="SAM" id="Phobius"/>
    </source>
</evidence>
<feature type="transmembrane region" description="Helical" evidence="1">
    <location>
        <begin position="238"/>
        <end position="260"/>
    </location>
</feature>
<dbReference type="eggNOG" id="ENOG5033VFI">
    <property type="taxonomic scope" value="Bacteria"/>
</dbReference>
<dbReference type="EMBL" id="AFFN01000006">
    <property type="protein sequence ID" value="EGJ43190.1"/>
    <property type="molecule type" value="Genomic_DNA"/>
</dbReference>
<feature type="transmembrane region" description="Helical" evidence="1">
    <location>
        <begin position="386"/>
        <end position="410"/>
    </location>
</feature>
<dbReference type="HOGENOM" id="CLU_039034_0_0_9"/>
<feature type="transmembrane region" description="Helical" evidence="1">
    <location>
        <begin position="99"/>
        <end position="128"/>
    </location>
</feature>
<feature type="transmembrane region" description="Helical" evidence="1">
    <location>
        <begin position="290"/>
        <end position="311"/>
    </location>
</feature>
<keyword evidence="1" id="KW-0472">Membrane</keyword>
<feature type="transmembrane region" description="Helical" evidence="1">
    <location>
        <begin position="149"/>
        <end position="176"/>
    </location>
</feature>
<dbReference type="Proteomes" id="UP000005589">
    <property type="component" value="Unassembled WGS sequence"/>
</dbReference>
<dbReference type="AlphaFoldDB" id="F3UNK4"/>
<dbReference type="STRING" id="888816.HMPREF9389_0412"/>
<proteinExistence type="predicted"/>
<sequence>MGLISRRIFYMHDTTEEKVLEVSEEQLTRAERSEQKITKPEPTPYFLTLWCSLAISLLSVVNPFLTNLATNLQSQNLYAGWAMTQGQVPYSQIYGTSGLLYYLMAWTSSLAFGQLLWMVFQTLALWLAGLFLHKTLVLLQPKQDLSRSLLLLFYLLVFALGFGGLYSSIFVLPFIFWNLSFLVRYLQDSIKDEKFIIYGAFGALAFMIDPVSSLVFYSLTALVLLVYNIAAKRAARGFYQLLAGLFGFSVIFYPIGYFTVANRTFGQAISQVTYAWDSISLIGSHSISNLVYYGLLTVGLGFISALGANLLSREKGQATSLRVLRFIGLLGLFITVFAAFILPDQGSYQLLPALPFAMILFALWFNKGKQQTPGRHRRDRRRPTMWTSYLSGQFFLPLLAIFYLIGYPLVNEYILSSAVSAERSEAAQYIKEKTKDGDTIYAWDTSASLYQKSGRLSTVSLLSPTLYVGTAENRLGLQNGLENSQPKYILVNNDVKLLSDVKQLISQNYKEADLKLDRFKLYQLK</sequence>
<evidence type="ECO:0000313" key="2">
    <source>
        <dbReference type="EMBL" id="EGJ43190.1"/>
    </source>
</evidence>
<feature type="transmembrane region" description="Helical" evidence="1">
    <location>
        <begin position="323"/>
        <end position="342"/>
    </location>
</feature>
<protein>
    <submittedName>
        <fullName evidence="2">Heme/copper-type cytochrome/quinol oxidase, subunit 1</fullName>
    </submittedName>
</protein>
<accession>F3UNK4</accession>
<organism evidence="2 3">
    <name type="scientific">Streptococcus sanguinis SK355</name>
    <dbReference type="NCBI Taxonomy" id="888816"/>
    <lineage>
        <taxon>Bacteria</taxon>
        <taxon>Bacillati</taxon>
        <taxon>Bacillota</taxon>
        <taxon>Bacilli</taxon>
        <taxon>Lactobacillales</taxon>
        <taxon>Streptococcaceae</taxon>
        <taxon>Streptococcus</taxon>
    </lineage>
</organism>
<comment type="caution">
    <text evidence="2">The sequence shown here is derived from an EMBL/GenBank/DDBJ whole genome shotgun (WGS) entry which is preliminary data.</text>
</comment>